<dbReference type="STRING" id="3880.G7LFJ1"/>
<dbReference type="OrthoDB" id="1932806at2759"/>
<reference evidence="2 5" key="1">
    <citation type="journal article" date="2011" name="Nature">
        <title>The Medicago genome provides insight into the evolution of rhizobial symbioses.</title>
        <authorList>
            <person name="Young N.D."/>
            <person name="Debelle F."/>
            <person name="Oldroyd G.E."/>
            <person name="Geurts R."/>
            <person name="Cannon S.B."/>
            <person name="Udvardi M.K."/>
            <person name="Benedito V.A."/>
            <person name="Mayer K.F."/>
            <person name="Gouzy J."/>
            <person name="Schoof H."/>
            <person name="Van de Peer Y."/>
            <person name="Proost S."/>
            <person name="Cook D.R."/>
            <person name="Meyers B.C."/>
            <person name="Spannagl M."/>
            <person name="Cheung F."/>
            <person name="De Mita S."/>
            <person name="Krishnakumar V."/>
            <person name="Gundlach H."/>
            <person name="Zhou S."/>
            <person name="Mudge J."/>
            <person name="Bharti A.K."/>
            <person name="Murray J.D."/>
            <person name="Naoumkina M.A."/>
            <person name="Rosen B."/>
            <person name="Silverstein K.A."/>
            <person name="Tang H."/>
            <person name="Rombauts S."/>
            <person name="Zhao P.X."/>
            <person name="Zhou P."/>
            <person name="Barbe V."/>
            <person name="Bardou P."/>
            <person name="Bechner M."/>
            <person name="Bellec A."/>
            <person name="Berger A."/>
            <person name="Berges H."/>
            <person name="Bidwell S."/>
            <person name="Bisseling T."/>
            <person name="Choisne N."/>
            <person name="Couloux A."/>
            <person name="Denny R."/>
            <person name="Deshpande S."/>
            <person name="Dai X."/>
            <person name="Doyle J.J."/>
            <person name="Dudez A.M."/>
            <person name="Farmer A.D."/>
            <person name="Fouteau S."/>
            <person name="Franken C."/>
            <person name="Gibelin C."/>
            <person name="Gish J."/>
            <person name="Goldstein S."/>
            <person name="Gonzalez A.J."/>
            <person name="Green P.J."/>
            <person name="Hallab A."/>
            <person name="Hartog M."/>
            <person name="Hua A."/>
            <person name="Humphray S.J."/>
            <person name="Jeong D.H."/>
            <person name="Jing Y."/>
            <person name="Jocker A."/>
            <person name="Kenton S.M."/>
            <person name="Kim D.J."/>
            <person name="Klee K."/>
            <person name="Lai H."/>
            <person name="Lang C."/>
            <person name="Lin S."/>
            <person name="Macmil S.L."/>
            <person name="Magdelenat G."/>
            <person name="Matthews L."/>
            <person name="McCorrison J."/>
            <person name="Monaghan E.L."/>
            <person name="Mun J.H."/>
            <person name="Najar F.Z."/>
            <person name="Nicholson C."/>
            <person name="Noirot C."/>
            <person name="O'Bleness M."/>
            <person name="Paule C.R."/>
            <person name="Poulain J."/>
            <person name="Prion F."/>
            <person name="Qin B."/>
            <person name="Qu C."/>
            <person name="Retzel E.F."/>
            <person name="Riddle C."/>
            <person name="Sallet E."/>
            <person name="Samain S."/>
            <person name="Samson N."/>
            <person name="Sanders I."/>
            <person name="Saurat O."/>
            <person name="Scarpelli C."/>
            <person name="Schiex T."/>
            <person name="Segurens B."/>
            <person name="Severin A.J."/>
            <person name="Sherrier D.J."/>
            <person name="Shi R."/>
            <person name="Sims S."/>
            <person name="Singer S.R."/>
            <person name="Sinharoy S."/>
            <person name="Sterck L."/>
            <person name="Viollet A."/>
            <person name="Wang B.B."/>
            <person name="Wang K."/>
            <person name="Wang M."/>
            <person name="Wang X."/>
            <person name="Warfsmann J."/>
            <person name="Weissenbach J."/>
            <person name="White D.D."/>
            <person name="White J.D."/>
            <person name="Wiley G.B."/>
            <person name="Wincker P."/>
            <person name="Xing Y."/>
            <person name="Yang L."/>
            <person name="Yao Z."/>
            <person name="Ying F."/>
            <person name="Zhai J."/>
            <person name="Zhou L."/>
            <person name="Zuber A."/>
            <person name="Denarie J."/>
            <person name="Dixon R.A."/>
            <person name="May G.D."/>
            <person name="Schwartz D.C."/>
            <person name="Rogers J."/>
            <person name="Quetier F."/>
            <person name="Town C.D."/>
            <person name="Roe B.A."/>
        </authorList>
    </citation>
    <scope>NUCLEOTIDE SEQUENCE [LARGE SCALE GENOMIC DNA]</scope>
    <source>
        <strain evidence="2">A17</strain>
        <strain evidence="4 5">cv. Jemalong A17</strain>
    </source>
</reference>
<dbReference type="KEGG" id="mtr:11407605"/>
<evidence type="ECO:0000313" key="3">
    <source>
        <dbReference type="EMBL" id="RHN42143.1"/>
    </source>
</evidence>
<feature type="compositionally biased region" description="Basic and acidic residues" evidence="1">
    <location>
        <begin position="266"/>
        <end position="302"/>
    </location>
</feature>
<feature type="compositionally biased region" description="Basic and acidic residues" evidence="1">
    <location>
        <begin position="250"/>
        <end position="259"/>
    </location>
</feature>
<dbReference type="Gramene" id="rna48547">
    <property type="protein sequence ID" value="RHN42143.1"/>
    <property type="gene ID" value="gene48547"/>
</dbReference>
<evidence type="ECO:0000313" key="4">
    <source>
        <dbReference type="EnsemblPlants" id="AET03978"/>
    </source>
</evidence>
<keyword evidence="5" id="KW-1185">Reference proteome</keyword>
<protein>
    <recommendedName>
        <fullName evidence="7">Hydroxyproline-rich glycoprotein family protein</fullName>
    </recommendedName>
</protein>
<feature type="region of interest" description="Disordered" evidence="1">
    <location>
        <begin position="198"/>
        <end position="302"/>
    </location>
</feature>
<dbReference type="Proteomes" id="UP000002051">
    <property type="component" value="Chromosome 8"/>
</dbReference>
<reference evidence="4" key="3">
    <citation type="submission" date="2015-04" db="UniProtKB">
        <authorList>
            <consortium name="EnsemblPlants"/>
        </authorList>
    </citation>
    <scope>IDENTIFICATION</scope>
    <source>
        <strain evidence="4">cv. Jemalong A17</strain>
    </source>
</reference>
<dbReference type="PANTHER" id="PTHR47911">
    <property type="entry name" value="HYDROXYPROLINE-RICH GLYCOPROTEIN-LIKE"/>
    <property type="match status" value="1"/>
</dbReference>
<sequence>MRGTIGVRLQNSTISNATRQTLVPFSTSSGFGGGGGDGRGGGRGRGGSGTVTFNFGEKAAPGNPNPTPNVNESKPDATDSPIPPGAGRGHGRGGTVPDFPSFSFSSFMSSIQQPGTGRGRGRGRGFDPLPPQFENDSVPKKPVFIKREDNVSQTDANDFSPPKNPVFTRSEDVRPVEPIDLSGDSESDNRFVMTVPKVLPGGGRGRGKPLEEAAQEAPQAPVVNRHIRVRQTPADAESDNVPRRQPMNRFVRDDGDGSGRGRGRGRGRDVYARGRGDRGRGGRGGRGDGRGGFKRYGDDRTSHQDIARSNADGLYVGDNADGEKLAKKLGPEIMDQITEAYEEIIERVLPSPLQDEYVEAMDINCAIEFEPEYAVEFDNPDIDEKEPIALRDALEKMKPFLMTYEGIRSQEEWEEVIEELMQRVPLLKKIVDHYSGPDRVTAKKQQEELERVAKTLPTSAPSSVKEFTNRAVVSLQSNPGWGFDKKCQFMDKLVFEVSQHHK</sequence>
<feature type="region of interest" description="Disordered" evidence="1">
    <location>
        <begin position="24"/>
        <end position="169"/>
    </location>
</feature>
<reference evidence="6" key="4">
    <citation type="journal article" date="2018" name="Nat. Plants">
        <title>Whole-genome landscape of Medicago truncatula symbiotic genes.</title>
        <authorList>
            <person name="Pecrix Y."/>
            <person name="Staton S.E."/>
            <person name="Sallet E."/>
            <person name="Lelandais-Briere C."/>
            <person name="Moreau S."/>
            <person name="Carrere S."/>
            <person name="Blein T."/>
            <person name="Jardinaud M.F."/>
            <person name="Latrasse D."/>
            <person name="Zouine M."/>
            <person name="Zahm M."/>
            <person name="Kreplak J."/>
            <person name="Mayjonade B."/>
            <person name="Satge C."/>
            <person name="Perez M."/>
            <person name="Cauet S."/>
            <person name="Marande W."/>
            <person name="Chantry-Darmon C."/>
            <person name="Lopez-Roques C."/>
            <person name="Bouchez O."/>
            <person name="Berard A."/>
            <person name="Debelle F."/>
            <person name="Munos S."/>
            <person name="Bendahmane A."/>
            <person name="Berges H."/>
            <person name="Niebel A."/>
            <person name="Buitink J."/>
            <person name="Frugier F."/>
            <person name="Benhamed M."/>
            <person name="Crespi M."/>
            <person name="Gouzy J."/>
            <person name="Gamas P."/>
        </authorList>
    </citation>
    <scope>NUCLEOTIDE SEQUENCE [LARGE SCALE GENOMIC DNA]</scope>
    <source>
        <strain evidence="6">cv. Jemalong A17</strain>
    </source>
</reference>
<dbReference type="EnsemblPlants" id="AET03978">
    <property type="protein sequence ID" value="AET03978"/>
    <property type="gene ID" value="MTR_8g078230"/>
</dbReference>
<organism evidence="2 5">
    <name type="scientific">Medicago truncatula</name>
    <name type="common">Barrel medic</name>
    <name type="synonym">Medicago tribuloides</name>
    <dbReference type="NCBI Taxonomy" id="3880"/>
    <lineage>
        <taxon>Eukaryota</taxon>
        <taxon>Viridiplantae</taxon>
        <taxon>Streptophyta</taxon>
        <taxon>Embryophyta</taxon>
        <taxon>Tracheophyta</taxon>
        <taxon>Spermatophyta</taxon>
        <taxon>Magnoliopsida</taxon>
        <taxon>eudicotyledons</taxon>
        <taxon>Gunneridae</taxon>
        <taxon>Pentapetalae</taxon>
        <taxon>rosids</taxon>
        <taxon>fabids</taxon>
        <taxon>Fabales</taxon>
        <taxon>Fabaceae</taxon>
        <taxon>Papilionoideae</taxon>
        <taxon>50 kb inversion clade</taxon>
        <taxon>NPAAA clade</taxon>
        <taxon>Hologalegina</taxon>
        <taxon>IRL clade</taxon>
        <taxon>Trifolieae</taxon>
        <taxon>Medicago</taxon>
    </lineage>
</organism>
<dbReference type="EMBL" id="PSQE01000008">
    <property type="protein sequence ID" value="RHN42143.1"/>
    <property type="molecule type" value="Genomic_DNA"/>
</dbReference>
<reference evidence="2 5" key="2">
    <citation type="journal article" date="2014" name="BMC Genomics">
        <title>An improved genome release (version Mt4.0) for the model legume Medicago truncatula.</title>
        <authorList>
            <person name="Tang H."/>
            <person name="Krishnakumar V."/>
            <person name="Bidwell S."/>
            <person name="Rosen B."/>
            <person name="Chan A."/>
            <person name="Zhou S."/>
            <person name="Gentzbittel L."/>
            <person name="Childs K.L."/>
            <person name="Yandell M."/>
            <person name="Gundlach H."/>
            <person name="Mayer K.F."/>
            <person name="Schwartz D.C."/>
            <person name="Town C.D."/>
        </authorList>
    </citation>
    <scope>GENOME REANNOTATION</scope>
    <source>
        <strain evidence="4 5">cv. Jemalong A17</strain>
    </source>
</reference>
<evidence type="ECO:0000256" key="1">
    <source>
        <dbReference type="SAM" id="MobiDB-lite"/>
    </source>
</evidence>
<gene>
    <name evidence="4" type="primary">11407605</name>
    <name evidence="2" type="ordered locus">MTR_8g078230</name>
    <name evidence="3" type="ORF">MtrunA17_Chr8g0373661</name>
</gene>
<dbReference type="EMBL" id="CM001224">
    <property type="protein sequence ID" value="AET03978.1"/>
    <property type="molecule type" value="Genomic_DNA"/>
</dbReference>
<feature type="compositionally biased region" description="Gly residues" evidence="1">
    <location>
        <begin position="30"/>
        <end position="49"/>
    </location>
</feature>
<evidence type="ECO:0000313" key="5">
    <source>
        <dbReference type="Proteomes" id="UP000002051"/>
    </source>
</evidence>
<dbReference type="eggNOG" id="ENOG502QT1Z">
    <property type="taxonomic scope" value="Eukaryota"/>
</dbReference>
<feature type="compositionally biased region" description="Low complexity" evidence="1">
    <location>
        <begin position="99"/>
        <end position="110"/>
    </location>
</feature>
<reference evidence="3" key="5">
    <citation type="journal article" date="2018" name="Nat. Plants">
        <title>Whole-genome landscape of Medicago truncatula symbiotic genes.</title>
        <authorList>
            <person name="Pecrix Y."/>
            <person name="Gamas P."/>
            <person name="Carrere S."/>
        </authorList>
    </citation>
    <scope>NUCLEOTIDE SEQUENCE</scope>
    <source>
        <tissue evidence="3">Leaves</tissue>
    </source>
</reference>
<dbReference type="PaxDb" id="3880-AET03978"/>
<dbReference type="HOGENOM" id="CLU_021282_0_0_1"/>
<evidence type="ECO:0000313" key="6">
    <source>
        <dbReference type="Proteomes" id="UP000265566"/>
    </source>
</evidence>
<evidence type="ECO:0000313" key="2">
    <source>
        <dbReference type="EMBL" id="AET03978.1"/>
    </source>
</evidence>
<evidence type="ECO:0008006" key="7">
    <source>
        <dbReference type="Google" id="ProtNLM"/>
    </source>
</evidence>
<dbReference type="OMA" id="CEPEYIM"/>
<accession>G7LFJ1</accession>
<name>G7LFJ1_MEDTR</name>
<dbReference type="PANTHER" id="PTHR47911:SF1">
    <property type="entry name" value="OS06G0664400 PROTEIN"/>
    <property type="match status" value="1"/>
</dbReference>
<dbReference type="AlphaFoldDB" id="G7LFJ1"/>
<dbReference type="Proteomes" id="UP000265566">
    <property type="component" value="Chromosome 8"/>
</dbReference>
<proteinExistence type="predicted"/>